<keyword evidence="1" id="KW-0472">Membrane</keyword>
<comment type="caution">
    <text evidence="3">The sequence shown here is derived from an EMBL/GenBank/DDBJ whole genome shotgun (WGS) entry which is preliminary data.</text>
</comment>
<organism evidence="3 4">
    <name type="scientific">Massilia norwichensis</name>
    <dbReference type="NCBI Taxonomy" id="1442366"/>
    <lineage>
        <taxon>Bacteria</taxon>
        <taxon>Pseudomonadati</taxon>
        <taxon>Pseudomonadota</taxon>
        <taxon>Betaproteobacteria</taxon>
        <taxon>Burkholderiales</taxon>
        <taxon>Oxalobacteraceae</taxon>
        <taxon>Telluria group</taxon>
        <taxon>Massilia</taxon>
    </lineage>
</organism>
<accession>A0ABT2A7P9</accession>
<feature type="domain" description="LiaF transmembrane" evidence="2">
    <location>
        <begin position="14"/>
        <end position="108"/>
    </location>
</feature>
<feature type="transmembrane region" description="Helical" evidence="1">
    <location>
        <begin position="68"/>
        <end position="87"/>
    </location>
</feature>
<dbReference type="InterPro" id="IPR054331">
    <property type="entry name" value="LiaF_TM"/>
</dbReference>
<dbReference type="Pfam" id="PF22570">
    <property type="entry name" value="LiaF-TM"/>
    <property type="match status" value="1"/>
</dbReference>
<protein>
    <submittedName>
        <fullName evidence="3">DUF5668 domain-containing protein</fullName>
    </submittedName>
</protein>
<feature type="transmembrane region" description="Helical" evidence="1">
    <location>
        <begin position="12"/>
        <end position="28"/>
    </location>
</feature>
<dbReference type="RefSeq" id="WP_258845997.1">
    <property type="nucleotide sequence ID" value="NZ_JANUGX010000015.1"/>
</dbReference>
<evidence type="ECO:0000313" key="4">
    <source>
        <dbReference type="Proteomes" id="UP001205560"/>
    </source>
</evidence>
<evidence type="ECO:0000256" key="1">
    <source>
        <dbReference type="SAM" id="Phobius"/>
    </source>
</evidence>
<proteinExistence type="predicted"/>
<name>A0ABT2A7P9_9BURK</name>
<feature type="transmembrane region" description="Helical" evidence="1">
    <location>
        <begin position="40"/>
        <end position="56"/>
    </location>
</feature>
<feature type="transmembrane region" description="Helical" evidence="1">
    <location>
        <begin position="93"/>
        <end position="110"/>
    </location>
</feature>
<gene>
    <name evidence="3" type="ORF">NX782_13580</name>
</gene>
<keyword evidence="1" id="KW-1133">Transmembrane helix</keyword>
<evidence type="ECO:0000259" key="2">
    <source>
        <dbReference type="Pfam" id="PF22570"/>
    </source>
</evidence>
<keyword evidence="1" id="KW-0812">Transmembrane</keyword>
<dbReference type="EMBL" id="JANUGX010000015">
    <property type="protein sequence ID" value="MCS0590225.1"/>
    <property type="molecule type" value="Genomic_DNA"/>
</dbReference>
<sequence>MNSEASYHLRRQVLWGLLLIGLGVAFLLDQLDIYEIDRLWHYAPLLLVVAGINQTIGYPSAREFVNGLWTVFIGLWLFAMFEGLFGLNWWNSWPLFIIVGGIGMAVKPIAERRFGNNPDRGRHGCFDKRGDRHGK</sequence>
<dbReference type="Proteomes" id="UP001205560">
    <property type="component" value="Unassembled WGS sequence"/>
</dbReference>
<reference evidence="3 4" key="1">
    <citation type="submission" date="2022-08" db="EMBL/GenBank/DDBJ databases">
        <title>Reclassification of Massilia species as members of the genera Telluria, Duganella, Pseudoduganella, Mokoshia gen. nov. and Zemynaea gen. nov. using orthogonal and non-orthogonal genome-based approaches.</title>
        <authorList>
            <person name="Bowman J.P."/>
        </authorList>
    </citation>
    <scope>NUCLEOTIDE SEQUENCE [LARGE SCALE GENOMIC DNA]</scope>
    <source>
        <strain evidence="3 4">LMG 28164</strain>
    </source>
</reference>
<evidence type="ECO:0000313" key="3">
    <source>
        <dbReference type="EMBL" id="MCS0590225.1"/>
    </source>
</evidence>
<keyword evidence="4" id="KW-1185">Reference proteome</keyword>